<gene>
    <name evidence="2" type="ORF">E0E05_10995</name>
</gene>
<dbReference type="InterPro" id="IPR034122">
    <property type="entry name" value="Retropepsin-like_bacterial"/>
</dbReference>
<dbReference type="NCBIfam" id="TIGR02281">
    <property type="entry name" value="clan_AA_DTGA"/>
    <property type="match status" value="1"/>
</dbReference>
<dbReference type="EMBL" id="CP036532">
    <property type="protein sequence ID" value="QBK31074.1"/>
    <property type="molecule type" value="Genomic_DNA"/>
</dbReference>
<evidence type="ECO:0000313" key="2">
    <source>
        <dbReference type="EMBL" id="QBK31074.1"/>
    </source>
</evidence>
<sequence length="230" mass="24408">MFFVVLSIIAAALVILFLAGDTTAIAGMSGDQLASVVFLGLIGTTLAASILAGRQRIGSLLQQIALWVAIILALVVGYEYRFELQEMASRVSSGVVPGAPVSATDDNGRQTVSITRNRRHFATQAEVNGTPLRFIIDTGASSVVLTHEAAERIGIDMDGLTFRVPVMTANGMASAAPVRLDEMRVGGIVRGDISALVAEEGQLFENLLGMNFLDTLSGFEVTGNRLILRE</sequence>
<keyword evidence="2" id="KW-0378">Hydrolase</keyword>
<dbReference type="RefSeq" id="WP_131616750.1">
    <property type="nucleotide sequence ID" value="NZ_CP036532.1"/>
</dbReference>
<dbReference type="Gene3D" id="2.40.70.10">
    <property type="entry name" value="Acid Proteases"/>
    <property type="match status" value="1"/>
</dbReference>
<keyword evidence="1" id="KW-0472">Membrane</keyword>
<dbReference type="Pfam" id="PF13650">
    <property type="entry name" value="Asp_protease_2"/>
    <property type="match status" value="1"/>
</dbReference>
<dbReference type="EC" id="3.4.23.-" evidence="2"/>
<reference evidence="2 3" key="1">
    <citation type="journal article" date="2017" name="Int. J. Syst. Evol. Microbiol.">
        <title>Roseitalea porphyridii gen. nov., sp. nov., isolated from a red alga, and reclassification of Hoeflea suaedae Chung et al. 2013 as Pseudohoeflea suaedae gen. nov., comb. nov.</title>
        <authorList>
            <person name="Hyeon J.W."/>
            <person name="Jeong S.E."/>
            <person name="Baek K."/>
            <person name="Jeon C.O."/>
        </authorList>
    </citation>
    <scope>NUCLEOTIDE SEQUENCE [LARGE SCALE GENOMIC DNA]</scope>
    <source>
        <strain evidence="2 3">MA7-20</strain>
    </source>
</reference>
<dbReference type="GO" id="GO:0004190">
    <property type="term" value="F:aspartic-type endopeptidase activity"/>
    <property type="evidence" value="ECO:0007669"/>
    <property type="project" value="InterPro"/>
</dbReference>
<dbReference type="GeneID" id="90767824"/>
<accession>A0A4P6V2V4</accession>
<feature type="transmembrane region" description="Helical" evidence="1">
    <location>
        <begin position="36"/>
        <end position="53"/>
    </location>
</feature>
<dbReference type="InterPro" id="IPR011969">
    <property type="entry name" value="Clan_AA_Asp_peptidase_C"/>
</dbReference>
<dbReference type="SUPFAM" id="SSF50630">
    <property type="entry name" value="Acid proteases"/>
    <property type="match status" value="1"/>
</dbReference>
<dbReference type="Proteomes" id="UP000293719">
    <property type="component" value="Chromosome"/>
</dbReference>
<dbReference type="GO" id="GO:0006508">
    <property type="term" value="P:proteolysis"/>
    <property type="evidence" value="ECO:0007669"/>
    <property type="project" value="UniProtKB-KW"/>
</dbReference>
<proteinExistence type="predicted"/>
<name>A0A4P6V2V4_9HYPH</name>
<organism evidence="2 3">
    <name type="scientific">Roseitalea porphyridii</name>
    <dbReference type="NCBI Taxonomy" id="1852022"/>
    <lineage>
        <taxon>Bacteria</taxon>
        <taxon>Pseudomonadati</taxon>
        <taxon>Pseudomonadota</taxon>
        <taxon>Alphaproteobacteria</taxon>
        <taxon>Hyphomicrobiales</taxon>
        <taxon>Ahrensiaceae</taxon>
        <taxon>Roseitalea</taxon>
    </lineage>
</organism>
<feature type="transmembrane region" description="Helical" evidence="1">
    <location>
        <begin position="60"/>
        <end position="80"/>
    </location>
</feature>
<dbReference type="AlphaFoldDB" id="A0A4P6V2V4"/>
<evidence type="ECO:0000256" key="1">
    <source>
        <dbReference type="SAM" id="Phobius"/>
    </source>
</evidence>
<keyword evidence="1" id="KW-1133">Transmembrane helix</keyword>
<dbReference type="InterPro" id="IPR021109">
    <property type="entry name" value="Peptidase_aspartic_dom_sf"/>
</dbReference>
<dbReference type="KEGG" id="rpod:E0E05_10995"/>
<evidence type="ECO:0000313" key="3">
    <source>
        <dbReference type="Proteomes" id="UP000293719"/>
    </source>
</evidence>
<dbReference type="PROSITE" id="PS00141">
    <property type="entry name" value="ASP_PROTEASE"/>
    <property type="match status" value="1"/>
</dbReference>
<protein>
    <submittedName>
        <fullName evidence="2">TIGR02281 family clan AA aspartic protease</fullName>
        <ecNumber evidence="2">3.4.23.-</ecNumber>
    </submittedName>
</protein>
<dbReference type="InterPro" id="IPR001969">
    <property type="entry name" value="Aspartic_peptidase_AS"/>
</dbReference>
<keyword evidence="2" id="KW-0645">Protease</keyword>
<keyword evidence="3" id="KW-1185">Reference proteome</keyword>
<keyword evidence="1" id="KW-0812">Transmembrane</keyword>
<dbReference type="OrthoDB" id="7595324at2"/>
<dbReference type="CDD" id="cd05483">
    <property type="entry name" value="retropepsin_like_bacteria"/>
    <property type="match status" value="1"/>
</dbReference>